<evidence type="ECO:0000313" key="2">
    <source>
        <dbReference type="Proteomes" id="UP000299102"/>
    </source>
</evidence>
<sequence length="246" mass="26962">MRVCFDHTAHSTDVFVVYSIGQEIITKFVNEIDTTALEFCKSVVSSRLAWCFIAKSSFEAERVSIELSNYTRLTARRDVTPPSALSRRGTGIRSPVVQSTYLSGDEKKVFGAYSAVGSEQISVSVDKGVPSERADNSRKENGTSYRAVRAFYTPSNTPLAILSSQVIGCSLVYKVPYEINNFDNGESSQKREAFGRLSFPSSFPALLVAHCRARMSSVSVANKIAAAKQNNLYIRIALTLCTVAVV</sequence>
<keyword evidence="2" id="KW-1185">Reference proteome</keyword>
<dbReference type="EMBL" id="BGZK01000059">
    <property type="protein sequence ID" value="GBP13699.1"/>
    <property type="molecule type" value="Genomic_DNA"/>
</dbReference>
<organism evidence="1 2">
    <name type="scientific">Eumeta variegata</name>
    <name type="common">Bagworm moth</name>
    <name type="synonym">Eumeta japonica</name>
    <dbReference type="NCBI Taxonomy" id="151549"/>
    <lineage>
        <taxon>Eukaryota</taxon>
        <taxon>Metazoa</taxon>
        <taxon>Ecdysozoa</taxon>
        <taxon>Arthropoda</taxon>
        <taxon>Hexapoda</taxon>
        <taxon>Insecta</taxon>
        <taxon>Pterygota</taxon>
        <taxon>Neoptera</taxon>
        <taxon>Endopterygota</taxon>
        <taxon>Lepidoptera</taxon>
        <taxon>Glossata</taxon>
        <taxon>Ditrysia</taxon>
        <taxon>Tineoidea</taxon>
        <taxon>Psychidae</taxon>
        <taxon>Oiketicinae</taxon>
        <taxon>Eumeta</taxon>
    </lineage>
</organism>
<proteinExistence type="predicted"/>
<accession>A0A4C1TGR8</accession>
<dbReference type="Proteomes" id="UP000299102">
    <property type="component" value="Unassembled WGS sequence"/>
</dbReference>
<comment type="caution">
    <text evidence="1">The sequence shown here is derived from an EMBL/GenBank/DDBJ whole genome shotgun (WGS) entry which is preliminary data.</text>
</comment>
<evidence type="ECO:0000313" key="1">
    <source>
        <dbReference type="EMBL" id="GBP13699.1"/>
    </source>
</evidence>
<gene>
    <name evidence="1" type="ORF">EVAR_7938_1</name>
</gene>
<dbReference type="AlphaFoldDB" id="A0A4C1TGR8"/>
<reference evidence="1 2" key="1">
    <citation type="journal article" date="2019" name="Commun. Biol.">
        <title>The bagworm genome reveals a unique fibroin gene that provides high tensile strength.</title>
        <authorList>
            <person name="Kono N."/>
            <person name="Nakamura H."/>
            <person name="Ohtoshi R."/>
            <person name="Tomita M."/>
            <person name="Numata K."/>
            <person name="Arakawa K."/>
        </authorList>
    </citation>
    <scope>NUCLEOTIDE SEQUENCE [LARGE SCALE GENOMIC DNA]</scope>
</reference>
<name>A0A4C1TGR8_EUMVA</name>
<protein>
    <submittedName>
        <fullName evidence="1">Uncharacterized protein</fullName>
    </submittedName>
</protein>